<dbReference type="Proteomes" id="UP000887566">
    <property type="component" value="Unplaced"/>
</dbReference>
<dbReference type="WBParaSite" id="PSAMB.scaffold28231size201.g39150.t1">
    <property type="protein sequence ID" value="PSAMB.scaffold28231size201.g39150.t1"/>
    <property type="gene ID" value="PSAMB.scaffold28231size201.g39150"/>
</dbReference>
<sequence length="58" mass="6283">MPVAGGLCVSPLGWPAAYYVNAVTTAILFTIFVIYFRDAPTDHSYVGPAELHKVEQGK</sequence>
<dbReference type="GO" id="GO:0016020">
    <property type="term" value="C:membrane"/>
    <property type="evidence" value="ECO:0007669"/>
    <property type="project" value="TreeGrafter"/>
</dbReference>
<dbReference type="SUPFAM" id="SSF103473">
    <property type="entry name" value="MFS general substrate transporter"/>
    <property type="match status" value="1"/>
</dbReference>
<reference evidence="3" key="1">
    <citation type="submission" date="2022-11" db="UniProtKB">
        <authorList>
            <consortium name="WormBaseParasite"/>
        </authorList>
    </citation>
    <scope>IDENTIFICATION</scope>
</reference>
<keyword evidence="1" id="KW-1133">Transmembrane helix</keyword>
<accession>A0A914VZE9</accession>
<dbReference type="InterPro" id="IPR036259">
    <property type="entry name" value="MFS_trans_sf"/>
</dbReference>
<protein>
    <submittedName>
        <fullName evidence="3">Major facilitator superfamily (MFS) profile domain-containing protein</fullName>
    </submittedName>
</protein>
<proteinExistence type="predicted"/>
<organism evidence="2 3">
    <name type="scientific">Plectus sambesii</name>
    <dbReference type="NCBI Taxonomy" id="2011161"/>
    <lineage>
        <taxon>Eukaryota</taxon>
        <taxon>Metazoa</taxon>
        <taxon>Ecdysozoa</taxon>
        <taxon>Nematoda</taxon>
        <taxon>Chromadorea</taxon>
        <taxon>Plectida</taxon>
        <taxon>Plectina</taxon>
        <taxon>Plectoidea</taxon>
        <taxon>Plectidae</taxon>
        <taxon>Plectus</taxon>
    </lineage>
</organism>
<keyword evidence="1" id="KW-0472">Membrane</keyword>
<keyword evidence="2" id="KW-1185">Reference proteome</keyword>
<dbReference type="PANTHER" id="PTHR45757">
    <property type="entry name" value="PROTEIN CBG23364-RELATED"/>
    <property type="match status" value="1"/>
</dbReference>
<evidence type="ECO:0000313" key="3">
    <source>
        <dbReference type="WBParaSite" id="PSAMB.scaffold28231size201.g39150.t1"/>
    </source>
</evidence>
<dbReference type="AlphaFoldDB" id="A0A914VZE9"/>
<keyword evidence="1" id="KW-0812">Transmembrane</keyword>
<evidence type="ECO:0000256" key="1">
    <source>
        <dbReference type="SAM" id="Phobius"/>
    </source>
</evidence>
<feature type="transmembrane region" description="Helical" evidence="1">
    <location>
        <begin position="16"/>
        <end position="36"/>
    </location>
</feature>
<name>A0A914VZE9_9BILA</name>
<evidence type="ECO:0000313" key="2">
    <source>
        <dbReference type="Proteomes" id="UP000887566"/>
    </source>
</evidence>